<evidence type="ECO:0000313" key="17">
    <source>
        <dbReference type="EMBL" id="HGV55896.1"/>
    </source>
</evidence>
<evidence type="ECO:0000256" key="9">
    <source>
        <dbReference type="ARBA" id="ARBA00022723"/>
    </source>
</evidence>
<dbReference type="GO" id="GO:0006166">
    <property type="term" value="P:purine ribonucleoside salvage"/>
    <property type="evidence" value="ECO:0007669"/>
    <property type="project" value="UniProtKB-KW"/>
</dbReference>
<gene>
    <name evidence="17" type="primary">hpt</name>
    <name evidence="17" type="ORF">ENT73_07465</name>
</gene>
<evidence type="ECO:0000256" key="15">
    <source>
        <dbReference type="RuleBase" id="RU364099"/>
    </source>
</evidence>
<keyword evidence="9 15" id="KW-0479">Metal-binding</keyword>
<dbReference type="GO" id="GO:0006178">
    <property type="term" value="P:guanine salvage"/>
    <property type="evidence" value="ECO:0007669"/>
    <property type="project" value="TreeGrafter"/>
</dbReference>
<dbReference type="Gene3D" id="3.40.50.2020">
    <property type="match status" value="1"/>
</dbReference>
<comment type="catalytic activity">
    <reaction evidence="14">
        <text>IMP + diphosphate = hypoxanthine + 5-phospho-alpha-D-ribose 1-diphosphate</text>
        <dbReference type="Rhea" id="RHEA:17973"/>
        <dbReference type="ChEBI" id="CHEBI:17368"/>
        <dbReference type="ChEBI" id="CHEBI:33019"/>
        <dbReference type="ChEBI" id="CHEBI:58017"/>
        <dbReference type="ChEBI" id="CHEBI:58053"/>
        <dbReference type="EC" id="2.4.2.8"/>
    </reaction>
    <physiologicalReaction direction="right-to-left" evidence="14">
        <dbReference type="Rhea" id="RHEA:17975"/>
    </physiologicalReaction>
</comment>
<organism evidence="17">
    <name type="scientific">Caldimicrobium thiodismutans</name>
    <dbReference type="NCBI Taxonomy" id="1653476"/>
    <lineage>
        <taxon>Bacteria</taxon>
        <taxon>Pseudomonadati</taxon>
        <taxon>Thermodesulfobacteriota</taxon>
        <taxon>Thermodesulfobacteria</taxon>
        <taxon>Thermodesulfobacteriales</taxon>
        <taxon>Thermodesulfobacteriaceae</taxon>
        <taxon>Caldimicrobium</taxon>
    </lineage>
</organism>
<dbReference type="Pfam" id="PF00156">
    <property type="entry name" value="Pribosyltran"/>
    <property type="match status" value="1"/>
</dbReference>
<evidence type="ECO:0000256" key="3">
    <source>
        <dbReference type="ARBA" id="ARBA00004669"/>
    </source>
</evidence>
<dbReference type="PANTHER" id="PTHR43340">
    <property type="entry name" value="HYPOXANTHINE-GUANINE PHOSPHORIBOSYLTRANSFERASE"/>
    <property type="match status" value="1"/>
</dbReference>
<dbReference type="InterPro" id="IPR050408">
    <property type="entry name" value="HGPRT"/>
</dbReference>
<dbReference type="GO" id="GO:0000166">
    <property type="term" value="F:nucleotide binding"/>
    <property type="evidence" value="ECO:0007669"/>
    <property type="project" value="UniProtKB-KW"/>
</dbReference>
<keyword evidence="10 15" id="KW-0660">Purine salvage</keyword>
<evidence type="ECO:0000259" key="16">
    <source>
        <dbReference type="Pfam" id="PF00156"/>
    </source>
</evidence>
<dbReference type="GO" id="GO:0046100">
    <property type="term" value="P:hypoxanthine metabolic process"/>
    <property type="evidence" value="ECO:0007669"/>
    <property type="project" value="TreeGrafter"/>
</dbReference>
<reference evidence="17" key="1">
    <citation type="journal article" date="2020" name="mSystems">
        <title>Genome- and Community-Level Interaction Insights into Carbon Utilization and Element Cycling Functions of Hydrothermarchaeota in Hydrothermal Sediment.</title>
        <authorList>
            <person name="Zhou Z."/>
            <person name="Liu Y."/>
            <person name="Xu W."/>
            <person name="Pan J."/>
            <person name="Luo Z.H."/>
            <person name="Li M."/>
        </authorList>
    </citation>
    <scope>NUCLEOTIDE SEQUENCE [LARGE SCALE GENOMIC DNA]</scope>
    <source>
        <strain evidence="17">SpSt-605</strain>
    </source>
</reference>
<evidence type="ECO:0000256" key="11">
    <source>
        <dbReference type="ARBA" id="ARBA00022741"/>
    </source>
</evidence>
<keyword evidence="11 15" id="KW-0547">Nucleotide-binding</keyword>
<comment type="catalytic activity">
    <reaction evidence="13">
        <text>GMP + diphosphate = guanine + 5-phospho-alpha-D-ribose 1-diphosphate</text>
        <dbReference type="Rhea" id="RHEA:25424"/>
        <dbReference type="ChEBI" id="CHEBI:16235"/>
        <dbReference type="ChEBI" id="CHEBI:33019"/>
        <dbReference type="ChEBI" id="CHEBI:58017"/>
        <dbReference type="ChEBI" id="CHEBI:58115"/>
        <dbReference type="EC" id="2.4.2.8"/>
    </reaction>
    <physiologicalReaction direction="right-to-left" evidence="13">
        <dbReference type="Rhea" id="RHEA:25426"/>
    </physiologicalReaction>
</comment>
<evidence type="ECO:0000256" key="1">
    <source>
        <dbReference type="ARBA" id="ARBA00001946"/>
    </source>
</evidence>
<evidence type="ECO:0000256" key="8">
    <source>
        <dbReference type="ARBA" id="ARBA00022679"/>
    </source>
</evidence>
<comment type="caution">
    <text evidence="17">The sequence shown here is derived from an EMBL/GenBank/DDBJ whole genome shotgun (WGS) entry which is preliminary data.</text>
</comment>
<dbReference type="CDD" id="cd06223">
    <property type="entry name" value="PRTases_typeI"/>
    <property type="match status" value="1"/>
</dbReference>
<accession>A0A832GQD7</accession>
<dbReference type="InterPro" id="IPR000836">
    <property type="entry name" value="PRTase_dom"/>
</dbReference>
<evidence type="ECO:0000256" key="5">
    <source>
        <dbReference type="ARBA" id="ARBA00011895"/>
    </source>
</evidence>
<dbReference type="EC" id="2.4.2.8" evidence="5 15"/>
<dbReference type="GO" id="GO:0052657">
    <property type="term" value="F:guanine phosphoribosyltransferase activity"/>
    <property type="evidence" value="ECO:0007669"/>
    <property type="project" value="UniProtKB-ARBA"/>
</dbReference>
<keyword evidence="6 15" id="KW-0963">Cytoplasm</keyword>
<dbReference type="GO" id="GO:0005829">
    <property type="term" value="C:cytosol"/>
    <property type="evidence" value="ECO:0007669"/>
    <property type="project" value="TreeGrafter"/>
</dbReference>
<comment type="similarity">
    <text evidence="4 15">Belongs to the purine/pyrimidine phosphoribosyltransferase family.</text>
</comment>
<evidence type="ECO:0000256" key="2">
    <source>
        <dbReference type="ARBA" id="ARBA00004496"/>
    </source>
</evidence>
<sequence length="176" mass="20057">MPEKLRKILSEELIKRRIQELAQAIEKDFPEEPLVFIGTLKGAFIFLADLVRALSNRPLEIDFVRVKSYGLSDTSSGEVTITKDVEVSLEGKNVILVEDIVDTGLTLEFLRRHLALHKPKSLKVCALIDKRERRKVEVPLDYVGFSLEKGFLVGYGLDYAERYRHLPGIYEVIKDG</sequence>
<dbReference type="SUPFAM" id="SSF53271">
    <property type="entry name" value="PRTase-like"/>
    <property type="match status" value="1"/>
</dbReference>
<keyword evidence="12 15" id="KW-0460">Magnesium</keyword>
<evidence type="ECO:0000256" key="14">
    <source>
        <dbReference type="ARBA" id="ARBA00049402"/>
    </source>
</evidence>
<proteinExistence type="inferred from homology"/>
<dbReference type="UniPathway" id="UPA00591">
    <property type="reaction ID" value="UER00648"/>
</dbReference>
<evidence type="ECO:0000256" key="12">
    <source>
        <dbReference type="ARBA" id="ARBA00022842"/>
    </source>
</evidence>
<keyword evidence="7 15" id="KW-0328">Glycosyltransferase</keyword>
<dbReference type="AlphaFoldDB" id="A0A832GQD7"/>
<dbReference type="NCBIfam" id="TIGR01203">
    <property type="entry name" value="HGPRTase"/>
    <property type="match status" value="1"/>
</dbReference>
<evidence type="ECO:0000256" key="6">
    <source>
        <dbReference type="ARBA" id="ARBA00022490"/>
    </source>
</evidence>
<dbReference type="GO" id="GO:0004422">
    <property type="term" value="F:hypoxanthine phosphoribosyltransferase activity"/>
    <property type="evidence" value="ECO:0007669"/>
    <property type="project" value="InterPro"/>
</dbReference>
<comment type="pathway">
    <text evidence="3 15">Purine metabolism; IMP biosynthesis via salvage pathway; IMP from hypoxanthine: step 1/1.</text>
</comment>
<comment type="subcellular location">
    <subcellularLocation>
        <location evidence="2 15">Cytoplasm</location>
    </subcellularLocation>
</comment>
<dbReference type="InterPro" id="IPR029057">
    <property type="entry name" value="PRTase-like"/>
</dbReference>
<protein>
    <recommendedName>
        <fullName evidence="5 15">Hypoxanthine phosphoribosyltransferase</fullName>
        <ecNumber evidence="5 15">2.4.2.8</ecNumber>
    </recommendedName>
</protein>
<evidence type="ECO:0000256" key="10">
    <source>
        <dbReference type="ARBA" id="ARBA00022726"/>
    </source>
</evidence>
<comment type="cofactor">
    <cofactor evidence="1 15">
        <name>Mg(2+)</name>
        <dbReference type="ChEBI" id="CHEBI:18420"/>
    </cofactor>
</comment>
<keyword evidence="8 15" id="KW-0808">Transferase</keyword>
<name>A0A832GQD7_9BACT</name>
<dbReference type="FunFam" id="3.40.50.2020:FF:000006">
    <property type="entry name" value="Hypoxanthine phosphoribosyltransferase"/>
    <property type="match status" value="1"/>
</dbReference>
<dbReference type="GO" id="GO:0032264">
    <property type="term" value="P:IMP salvage"/>
    <property type="evidence" value="ECO:0007669"/>
    <property type="project" value="UniProtKB-UniPathway"/>
</dbReference>
<feature type="domain" description="Phosphoribosyltransferase" evidence="16">
    <location>
        <begin position="8"/>
        <end position="159"/>
    </location>
</feature>
<evidence type="ECO:0000256" key="13">
    <source>
        <dbReference type="ARBA" id="ARBA00048811"/>
    </source>
</evidence>
<dbReference type="PANTHER" id="PTHR43340:SF1">
    <property type="entry name" value="HYPOXANTHINE PHOSPHORIBOSYLTRANSFERASE"/>
    <property type="match status" value="1"/>
</dbReference>
<dbReference type="GO" id="GO:0032263">
    <property type="term" value="P:GMP salvage"/>
    <property type="evidence" value="ECO:0007669"/>
    <property type="project" value="TreeGrafter"/>
</dbReference>
<dbReference type="GO" id="GO:0000287">
    <property type="term" value="F:magnesium ion binding"/>
    <property type="evidence" value="ECO:0007669"/>
    <property type="project" value="TreeGrafter"/>
</dbReference>
<evidence type="ECO:0000256" key="4">
    <source>
        <dbReference type="ARBA" id="ARBA00008391"/>
    </source>
</evidence>
<evidence type="ECO:0000256" key="7">
    <source>
        <dbReference type="ARBA" id="ARBA00022676"/>
    </source>
</evidence>
<dbReference type="EMBL" id="DSZU01000136">
    <property type="protein sequence ID" value="HGV55896.1"/>
    <property type="molecule type" value="Genomic_DNA"/>
</dbReference>
<dbReference type="InterPro" id="IPR005904">
    <property type="entry name" value="Hxn_phspho_trans"/>
</dbReference>